<sequence>MLLDKIYALDINDNIESPFVMKVSFNKLLAQYERLINADNHFIAANAKRVLKIADDNPVLRDGFSDTNLFKQYETEIEGILQDSFSPLLTNNEIKTATIPFHNFIFNASERFKSILKTAGKDFDLQIKNMPEDQTYIIACTIILNFCYGFNLNFKRPFFYEIPDANGIMRYYKILYNADFIEIIPKKDTPKITQEDYDELLDNFENIELWKSKFPPSSYDFKGFIISNIFDVTDDQSISNIKSTLIGEDKRKDENFMEDFHEIFRSLLGLKDIKVGFSIYNKDEDTFERVYGVGMSSYLLDKLETAQCTDALCNWSYNRLLKENKYFSISDVNKIYESGKSCAPHIKVLHSQGIQSAIFAPIANDDGLMGILEIVSEQSKVLNSINANKLIDVMPFIISAVERSKSEEENLIEAIIQQECTSIHTSVHWRFEKEARNFIKDQLNGLEPNFNKIAFDGVYPLYGQIDIKGSSEARNTATQKDLTLQLNQIKDIVLEACKLENLPIYEQYTFQIEKYLKDLKTNFQVDSEQRISGFIKEEIEPILKHLLTIETLKVKIDEYFNSIDGQTNAIYHYRKQYDDTISTINREMASLLDQKQVEAQAMYPHYFERYKTDGVEHNMYIGESITKEDSFNPIYLYNLRLWQMQVMCEMENTYYQMQIQSKFPVQLDVASMILVFSQPLSISFRMDEKQFDVDGTYNARYEIVKKRVDKAFIKGTNERVTQKGKITIVYSQKEDEREYLRYVRFLQSKNYLDTDVEIVELEDLQAVTGLKAIRVSVLYHRSDNDKSYYTYDDLMKEISS</sequence>
<organism evidence="1 2">
    <name type="scientific">Winogradskyella jejuensis</name>
    <dbReference type="NCBI Taxonomy" id="1089305"/>
    <lineage>
        <taxon>Bacteria</taxon>
        <taxon>Pseudomonadati</taxon>
        <taxon>Bacteroidota</taxon>
        <taxon>Flavobacteriia</taxon>
        <taxon>Flavobacteriales</taxon>
        <taxon>Flavobacteriaceae</taxon>
        <taxon>Winogradskyella</taxon>
    </lineage>
</organism>
<dbReference type="EMBL" id="FQWS01000001">
    <property type="protein sequence ID" value="SHG99252.1"/>
    <property type="molecule type" value="Genomic_DNA"/>
</dbReference>
<evidence type="ECO:0000313" key="2">
    <source>
        <dbReference type="Proteomes" id="UP000184522"/>
    </source>
</evidence>
<evidence type="ECO:0000313" key="1">
    <source>
        <dbReference type="EMBL" id="SHG99252.1"/>
    </source>
</evidence>
<dbReference type="STRING" id="1089305.SAMN05444148_1441"/>
<proteinExistence type="predicted"/>
<dbReference type="SUPFAM" id="SSF55781">
    <property type="entry name" value="GAF domain-like"/>
    <property type="match status" value="1"/>
</dbReference>
<keyword evidence="2" id="KW-1185">Reference proteome</keyword>
<reference evidence="2" key="1">
    <citation type="submission" date="2016-11" db="EMBL/GenBank/DDBJ databases">
        <authorList>
            <person name="Varghese N."/>
            <person name="Submissions S."/>
        </authorList>
    </citation>
    <scope>NUCLEOTIDE SEQUENCE [LARGE SCALE GENOMIC DNA]</scope>
    <source>
        <strain evidence="2">DSM 25330</strain>
    </source>
</reference>
<dbReference type="Proteomes" id="UP000184522">
    <property type="component" value="Unassembled WGS sequence"/>
</dbReference>
<gene>
    <name evidence="1" type="ORF">SAMN05444148_1441</name>
</gene>
<accession>A0A1M5PBZ3</accession>
<name>A0A1M5PBZ3_9FLAO</name>
<dbReference type="AlphaFoldDB" id="A0A1M5PBZ3"/>
<protein>
    <recommendedName>
        <fullName evidence="3">GAF domain-containing protein</fullName>
    </recommendedName>
</protein>
<evidence type="ECO:0008006" key="3">
    <source>
        <dbReference type="Google" id="ProtNLM"/>
    </source>
</evidence>